<dbReference type="STRING" id="1291734.FD02_GL001308"/>
<reference evidence="1 2" key="1">
    <citation type="journal article" date="2015" name="Genome Announc.">
        <title>Expanding the biotechnology potential of lactobacilli through comparative genomics of 213 strains and associated genera.</title>
        <authorList>
            <person name="Sun Z."/>
            <person name="Harris H.M."/>
            <person name="McCann A."/>
            <person name="Guo C."/>
            <person name="Argimon S."/>
            <person name="Zhang W."/>
            <person name="Yang X."/>
            <person name="Jeffery I.B."/>
            <person name="Cooney J.C."/>
            <person name="Kagawa T.F."/>
            <person name="Liu W."/>
            <person name="Song Y."/>
            <person name="Salvetti E."/>
            <person name="Wrobel A."/>
            <person name="Rasinkangas P."/>
            <person name="Parkhill J."/>
            <person name="Rea M.C."/>
            <person name="O'Sullivan O."/>
            <person name="Ritari J."/>
            <person name="Douillard F.P."/>
            <person name="Paul Ross R."/>
            <person name="Yang R."/>
            <person name="Briner A.E."/>
            <person name="Felis G.E."/>
            <person name="de Vos W.M."/>
            <person name="Barrangou R."/>
            <person name="Klaenhammer T.R."/>
            <person name="Caufield P.W."/>
            <person name="Cui Y."/>
            <person name="Zhang H."/>
            <person name="O'Toole P.W."/>
        </authorList>
    </citation>
    <scope>NUCLEOTIDE SEQUENCE [LARGE SCALE GENOMIC DNA]</scope>
    <source>
        <strain evidence="1 2">JCM 17158</strain>
    </source>
</reference>
<dbReference type="PATRIC" id="fig|1291734.4.peg.1345"/>
<organism evidence="1 2">
    <name type="scientific">Lacticaseibacillus nasuensis JCM 17158</name>
    <dbReference type="NCBI Taxonomy" id="1291734"/>
    <lineage>
        <taxon>Bacteria</taxon>
        <taxon>Bacillati</taxon>
        <taxon>Bacillota</taxon>
        <taxon>Bacilli</taxon>
        <taxon>Lactobacillales</taxon>
        <taxon>Lactobacillaceae</taxon>
        <taxon>Lacticaseibacillus</taxon>
    </lineage>
</organism>
<dbReference type="EMBL" id="AZDJ01000016">
    <property type="protein sequence ID" value="KRK72890.1"/>
    <property type="molecule type" value="Genomic_DNA"/>
</dbReference>
<evidence type="ECO:0000313" key="1">
    <source>
        <dbReference type="EMBL" id="KRK72890.1"/>
    </source>
</evidence>
<keyword evidence="2" id="KW-1185">Reference proteome</keyword>
<dbReference type="Proteomes" id="UP000051804">
    <property type="component" value="Unassembled WGS sequence"/>
</dbReference>
<sequence>MTKGESKMADSLVENNVPRELWLYPDRGMMKWMGWLLSDHSAYLEEAAKSEKPQQPLSEMTFADINETLQTAWEQSQSVAVQLSALYNDQYLPLIEGAVVGLVDGQVYLQPKSGRPRMLAVADIRHVEPLDTTKWWDQ</sequence>
<proteinExistence type="predicted"/>
<name>A0A0R1JYD6_9LACO</name>
<protein>
    <recommendedName>
        <fullName evidence="3">DNA-directed RNA polymerase beta subunit</fullName>
    </recommendedName>
</protein>
<dbReference type="AlphaFoldDB" id="A0A0R1JYD6"/>
<evidence type="ECO:0000313" key="2">
    <source>
        <dbReference type="Proteomes" id="UP000051804"/>
    </source>
</evidence>
<gene>
    <name evidence="1" type="ORF">FD02_GL001308</name>
</gene>
<accession>A0A0R1JYD6</accession>
<comment type="caution">
    <text evidence="1">The sequence shown here is derived from an EMBL/GenBank/DDBJ whole genome shotgun (WGS) entry which is preliminary data.</text>
</comment>
<evidence type="ECO:0008006" key="3">
    <source>
        <dbReference type="Google" id="ProtNLM"/>
    </source>
</evidence>